<reference evidence="2 3" key="1">
    <citation type="submission" date="2019-07" db="EMBL/GenBank/DDBJ databases">
        <title>New species of Amycolatopsis and Streptomyces.</title>
        <authorList>
            <person name="Duangmal K."/>
            <person name="Teo W.F.A."/>
            <person name="Lipun K."/>
        </authorList>
    </citation>
    <scope>NUCLEOTIDE SEQUENCE [LARGE SCALE GENOMIC DNA]</scope>
    <source>
        <strain evidence="2 3">NBRC 106415</strain>
    </source>
</reference>
<evidence type="ECO:0000313" key="3">
    <source>
        <dbReference type="Proteomes" id="UP000400924"/>
    </source>
</evidence>
<name>A0A5N8XNU6_9ACTN</name>
<evidence type="ECO:0000313" key="2">
    <source>
        <dbReference type="EMBL" id="MPY61024.1"/>
    </source>
</evidence>
<dbReference type="Proteomes" id="UP000400924">
    <property type="component" value="Unassembled WGS sequence"/>
</dbReference>
<organism evidence="2 3">
    <name type="scientific">Streptomyces spongiae</name>
    <dbReference type="NCBI Taxonomy" id="565072"/>
    <lineage>
        <taxon>Bacteria</taxon>
        <taxon>Bacillati</taxon>
        <taxon>Actinomycetota</taxon>
        <taxon>Actinomycetes</taxon>
        <taxon>Kitasatosporales</taxon>
        <taxon>Streptomycetaceae</taxon>
        <taxon>Streptomyces</taxon>
    </lineage>
</organism>
<sequence>MPRQFTELVAERTDAERDTHPRRIAHLASAALRTPAEPSPLSTPNTRHRVARRFRTPSMRTR</sequence>
<accession>A0A5N8XNU6</accession>
<feature type="compositionally biased region" description="Basic residues" evidence="1">
    <location>
        <begin position="46"/>
        <end position="62"/>
    </location>
</feature>
<dbReference type="RefSeq" id="WP_152774476.1">
    <property type="nucleotide sequence ID" value="NZ_VJZC01000264.1"/>
</dbReference>
<keyword evidence="3" id="KW-1185">Reference proteome</keyword>
<feature type="region of interest" description="Disordered" evidence="1">
    <location>
        <begin position="1"/>
        <end position="62"/>
    </location>
</feature>
<comment type="caution">
    <text evidence="2">The sequence shown here is derived from an EMBL/GenBank/DDBJ whole genome shotgun (WGS) entry which is preliminary data.</text>
</comment>
<gene>
    <name evidence="2" type="ORF">FNH08_28950</name>
</gene>
<protein>
    <submittedName>
        <fullName evidence="2">Uncharacterized protein</fullName>
    </submittedName>
</protein>
<dbReference type="EMBL" id="VJZC01000264">
    <property type="protein sequence ID" value="MPY61024.1"/>
    <property type="molecule type" value="Genomic_DNA"/>
</dbReference>
<proteinExistence type="predicted"/>
<feature type="compositionally biased region" description="Basic and acidic residues" evidence="1">
    <location>
        <begin position="9"/>
        <end position="21"/>
    </location>
</feature>
<dbReference type="AlphaFoldDB" id="A0A5N8XNU6"/>
<evidence type="ECO:0000256" key="1">
    <source>
        <dbReference type="SAM" id="MobiDB-lite"/>
    </source>
</evidence>